<name>A0A0D9YNR0_9ORYZ</name>
<feature type="compositionally biased region" description="Pro residues" evidence="1">
    <location>
        <begin position="17"/>
        <end position="27"/>
    </location>
</feature>
<feature type="region of interest" description="Disordered" evidence="1">
    <location>
        <begin position="133"/>
        <end position="180"/>
    </location>
</feature>
<feature type="compositionally biased region" description="Polar residues" evidence="1">
    <location>
        <begin position="109"/>
        <end position="121"/>
    </location>
</feature>
<feature type="region of interest" description="Disordered" evidence="1">
    <location>
        <begin position="73"/>
        <end position="121"/>
    </location>
</feature>
<feature type="region of interest" description="Disordered" evidence="1">
    <location>
        <begin position="1"/>
        <end position="37"/>
    </location>
</feature>
<dbReference type="AlphaFoldDB" id="A0A0D9YNR0"/>
<reference evidence="2" key="1">
    <citation type="submission" date="2015-04" db="UniProtKB">
        <authorList>
            <consortium name="EnsemblPlants"/>
        </authorList>
    </citation>
    <scope>IDENTIFICATION</scope>
</reference>
<dbReference type="HOGENOM" id="CLU_1380022_0_0_1"/>
<protein>
    <submittedName>
        <fullName evidence="2">Uncharacterized protein</fullName>
    </submittedName>
</protein>
<evidence type="ECO:0000256" key="1">
    <source>
        <dbReference type="SAM" id="MobiDB-lite"/>
    </source>
</evidence>
<dbReference type="Proteomes" id="UP000026961">
    <property type="component" value="Chromosome 2"/>
</dbReference>
<dbReference type="EnsemblPlants" id="OGLUM02G07370.1">
    <property type="protein sequence ID" value="OGLUM02G07370.1"/>
    <property type="gene ID" value="OGLUM02G07370"/>
</dbReference>
<dbReference type="Gramene" id="OGLUM02G07370.1">
    <property type="protein sequence ID" value="OGLUM02G07370.1"/>
    <property type="gene ID" value="OGLUM02G07370"/>
</dbReference>
<reference evidence="2" key="2">
    <citation type="submission" date="2018-05" db="EMBL/GenBank/DDBJ databases">
        <title>OgluRS3 (Oryza glumaepatula Reference Sequence Version 3).</title>
        <authorList>
            <person name="Zhang J."/>
            <person name="Kudrna D."/>
            <person name="Lee S."/>
            <person name="Talag J."/>
            <person name="Welchert J."/>
            <person name="Wing R.A."/>
        </authorList>
    </citation>
    <scope>NUCLEOTIDE SEQUENCE [LARGE SCALE GENOMIC DNA]</scope>
</reference>
<sequence length="198" mass="20358">MAPLARASRAVARPRCSTPPPRSPPPHARTAPPHATPVLATRHPRLLATVRHHRAPHAIQACAVARTARSMAAVSGSGNDDGRDAISIDHPPPDAVDKEDNTGKGVPATPSTIFLPPSSTETAEPLSGVIVSDPKAKAKPSASPANVVGAGSKRRPPKAKTTAAVAVKSRKPPLSPTTTAAAGDRNILLSLGNLLFED</sequence>
<evidence type="ECO:0000313" key="3">
    <source>
        <dbReference type="Proteomes" id="UP000026961"/>
    </source>
</evidence>
<keyword evidence="3" id="KW-1185">Reference proteome</keyword>
<feature type="compositionally biased region" description="Basic and acidic residues" evidence="1">
    <location>
        <begin position="80"/>
        <end position="102"/>
    </location>
</feature>
<evidence type="ECO:0000313" key="2">
    <source>
        <dbReference type="EnsemblPlants" id="OGLUM02G07370.1"/>
    </source>
</evidence>
<accession>A0A0D9YNR0</accession>
<feature type="compositionally biased region" description="Low complexity" evidence="1">
    <location>
        <begin position="28"/>
        <end position="37"/>
    </location>
</feature>
<proteinExistence type="predicted"/>
<organism evidence="2">
    <name type="scientific">Oryza glumipatula</name>
    <dbReference type="NCBI Taxonomy" id="40148"/>
    <lineage>
        <taxon>Eukaryota</taxon>
        <taxon>Viridiplantae</taxon>
        <taxon>Streptophyta</taxon>
        <taxon>Embryophyta</taxon>
        <taxon>Tracheophyta</taxon>
        <taxon>Spermatophyta</taxon>
        <taxon>Magnoliopsida</taxon>
        <taxon>Liliopsida</taxon>
        <taxon>Poales</taxon>
        <taxon>Poaceae</taxon>
        <taxon>BOP clade</taxon>
        <taxon>Oryzoideae</taxon>
        <taxon>Oryzeae</taxon>
        <taxon>Oryzinae</taxon>
        <taxon>Oryza</taxon>
    </lineage>
</organism>